<reference evidence="3 4" key="1">
    <citation type="submission" date="2023-07" db="EMBL/GenBank/DDBJ databases">
        <title>Sorghum-associated microbial communities from plants grown in Nebraska, USA.</title>
        <authorList>
            <person name="Schachtman D."/>
        </authorList>
    </citation>
    <scope>NUCLEOTIDE SEQUENCE [LARGE SCALE GENOMIC DNA]</scope>
    <source>
        <strain evidence="3 4">584</strain>
    </source>
</reference>
<proteinExistence type="predicted"/>
<organism evidence="3 4">
    <name type="scientific">Inquilinus ginsengisoli</name>
    <dbReference type="NCBI Taxonomy" id="363840"/>
    <lineage>
        <taxon>Bacteria</taxon>
        <taxon>Pseudomonadati</taxon>
        <taxon>Pseudomonadota</taxon>
        <taxon>Alphaproteobacteria</taxon>
        <taxon>Rhodospirillales</taxon>
        <taxon>Rhodospirillaceae</taxon>
        <taxon>Inquilinus</taxon>
    </lineage>
</organism>
<feature type="compositionally biased region" description="Low complexity" evidence="1">
    <location>
        <begin position="82"/>
        <end position="98"/>
    </location>
</feature>
<keyword evidence="2" id="KW-0472">Membrane</keyword>
<feature type="compositionally biased region" description="Low complexity" evidence="1">
    <location>
        <begin position="52"/>
        <end position="65"/>
    </location>
</feature>
<evidence type="ECO:0000313" key="3">
    <source>
        <dbReference type="EMBL" id="MDR6293812.1"/>
    </source>
</evidence>
<keyword evidence="2" id="KW-0812">Transmembrane</keyword>
<evidence type="ECO:0000256" key="1">
    <source>
        <dbReference type="SAM" id="MobiDB-lite"/>
    </source>
</evidence>
<dbReference type="Proteomes" id="UP001262410">
    <property type="component" value="Unassembled WGS sequence"/>
</dbReference>
<dbReference type="EMBL" id="JAVDPW010000014">
    <property type="protein sequence ID" value="MDR6293812.1"/>
    <property type="molecule type" value="Genomic_DNA"/>
</dbReference>
<sequence>MTGETIPPASGAKKPDHIKRGLIAVILVLGIIVVGVGIRMAMQTPKQIASTPATAQPEAPAQDPQNTFLQEFEQQKQRSGSAVTATPAPAPATPALAPGEIEAMQELRKSMSVKSAPIREQPAPAPIQAQAQAQPITAANYEQRSQDLNRQIQDLNRRIEEGKRK</sequence>
<feature type="region of interest" description="Disordered" evidence="1">
    <location>
        <begin position="49"/>
        <end position="165"/>
    </location>
</feature>
<comment type="caution">
    <text evidence="3">The sequence shown here is derived from an EMBL/GenBank/DDBJ whole genome shotgun (WGS) entry which is preliminary data.</text>
</comment>
<keyword evidence="4" id="KW-1185">Reference proteome</keyword>
<accession>A0ABU1JYW2</accession>
<feature type="compositionally biased region" description="Polar residues" evidence="1">
    <location>
        <begin position="140"/>
        <end position="154"/>
    </location>
</feature>
<feature type="compositionally biased region" description="Low complexity" evidence="1">
    <location>
        <begin position="116"/>
        <end position="139"/>
    </location>
</feature>
<name>A0ABU1JYW2_9PROT</name>
<gene>
    <name evidence="3" type="ORF">E9232_006365</name>
</gene>
<feature type="transmembrane region" description="Helical" evidence="2">
    <location>
        <begin position="21"/>
        <end position="42"/>
    </location>
</feature>
<evidence type="ECO:0000256" key="2">
    <source>
        <dbReference type="SAM" id="Phobius"/>
    </source>
</evidence>
<protein>
    <submittedName>
        <fullName evidence="3">Cytoskeletal protein RodZ</fullName>
    </submittedName>
</protein>
<evidence type="ECO:0000313" key="4">
    <source>
        <dbReference type="Proteomes" id="UP001262410"/>
    </source>
</evidence>
<feature type="compositionally biased region" description="Basic and acidic residues" evidence="1">
    <location>
        <begin position="155"/>
        <end position="165"/>
    </location>
</feature>
<dbReference type="RefSeq" id="WP_309801083.1">
    <property type="nucleotide sequence ID" value="NZ_JAVDPW010000014.1"/>
</dbReference>
<keyword evidence="2" id="KW-1133">Transmembrane helix</keyword>